<keyword evidence="3" id="KW-1185">Reference proteome</keyword>
<sequence>MKKFILAAALLVSSFTIRAQDKQQILNVLHRQQISWNKGDIDGFMQSYWKSDSLLFVGKNGPDYGWQTTLDHYKKSYPDKAAMGTLDFNILKVNILDPTNAFVLGAWKVTRTKDSIGGYFTLWFRKLKNGWKIVADHTS</sequence>
<reference evidence="2 3" key="1">
    <citation type="submission" date="2020-12" db="EMBL/GenBank/DDBJ databases">
        <title>HMF7856_wgs.fasta genome submission.</title>
        <authorList>
            <person name="Kang H."/>
            <person name="Kim H."/>
            <person name="Joh K."/>
        </authorList>
    </citation>
    <scope>NUCLEOTIDE SEQUENCE [LARGE SCALE GENOMIC DNA]</scope>
    <source>
        <strain evidence="2 3">HMF7856</strain>
    </source>
</reference>
<proteinExistence type="predicted"/>
<feature type="domain" description="DUF4440" evidence="1">
    <location>
        <begin position="26"/>
        <end position="133"/>
    </location>
</feature>
<evidence type="ECO:0000259" key="1">
    <source>
        <dbReference type="Pfam" id="PF14534"/>
    </source>
</evidence>
<evidence type="ECO:0000313" key="3">
    <source>
        <dbReference type="Proteomes" id="UP000429232"/>
    </source>
</evidence>
<dbReference type="InterPro" id="IPR032710">
    <property type="entry name" value="NTF2-like_dom_sf"/>
</dbReference>
<dbReference type="AlphaFoldDB" id="A0A6I4I521"/>
<accession>A0A6I4I521</accession>
<protein>
    <submittedName>
        <fullName evidence="2">Nuclear transport factor 2 family protein</fullName>
    </submittedName>
</protein>
<dbReference type="SUPFAM" id="SSF54427">
    <property type="entry name" value="NTF2-like"/>
    <property type="match status" value="1"/>
</dbReference>
<dbReference type="EMBL" id="CP066775">
    <property type="protein sequence ID" value="QQL48300.1"/>
    <property type="molecule type" value="Genomic_DNA"/>
</dbReference>
<dbReference type="KEGG" id="mgik:GO620_008835"/>
<dbReference type="Proteomes" id="UP000429232">
    <property type="component" value="Chromosome"/>
</dbReference>
<gene>
    <name evidence="2" type="ORF">GO620_008835</name>
</gene>
<dbReference type="Gene3D" id="3.10.450.50">
    <property type="match status" value="1"/>
</dbReference>
<name>A0A6I4I521_9SPHI</name>
<dbReference type="Pfam" id="PF14534">
    <property type="entry name" value="DUF4440"/>
    <property type="match status" value="1"/>
</dbReference>
<organism evidence="2 3">
    <name type="scientific">Mucilaginibacter ginkgonis</name>
    <dbReference type="NCBI Taxonomy" id="2682091"/>
    <lineage>
        <taxon>Bacteria</taxon>
        <taxon>Pseudomonadati</taxon>
        <taxon>Bacteroidota</taxon>
        <taxon>Sphingobacteriia</taxon>
        <taxon>Sphingobacteriales</taxon>
        <taxon>Sphingobacteriaceae</taxon>
        <taxon>Mucilaginibacter</taxon>
    </lineage>
</organism>
<dbReference type="RefSeq" id="WP_157525847.1">
    <property type="nucleotide sequence ID" value="NZ_CP066775.1"/>
</dbReference>
<dbReference type="InterPro" id="IPR027843">
    <property type="entry name" value="DUF4440"/>
</dbReference>
<evidence type="ECO:0000313" key="2">
    <source>
        <dbReference type="EMBL" id="QQL48300.1"/>
    </source>
</evidence>